<comment type="function">
    <text evidence="13">Catalyzes the conversion of 7,8-dihydroneopterin to 6-hydroxymethyl-7,8-dihydropterin.</text>
</comment>
<dbReference type="GO" id="GO:0005524">
    <property type="term" value="F:ATP binding"/>
    <property type="evidence" value="ECO:0007669"/>
    <property type="project" value="UniProtKB-KW"/>
</dbReference>
<keyword evidence="11 13" id="KW-0289">Folate biosynthesis</keyword>
<evidence type="ECO:0000259" key="14">
    <source>
        <dbReference type="SMART" id="SM00905"/>
    </source>
</evidence>
<accession>A0A2N7S0P3</accession>
<keyword evidence="8" id="KW-0547">Nucleotide-binding</keyword>
<dbReference type="UniPathway" id="UPA00077">
    <property type="reaction ID" value="UER00154"/>
</dbReference>
<dbReference type="EMBL" id="PNQX01000002">
    <property type="protein sequence ID" value="PMQ19706.1"/>
    <property type="molecule type" value="Genomic_DNA"/>
</dbReference>
<dbReference type="GO" id="GO:0003848">
    <property type="term" value="F:2-amino-4-hydroxy-6-hydroxymethyldihydropteridine diphosphokinase activity"/>
    <property type="evidence" value="ECO:0007669"/>
    <property type="project" value="UniProtKB-EC"/>
</dbReference>
<dbReference type="SMART" id="SM00905">
    <property type="entry name" value="FolB"/>
    <property type="match status" value="1"/>
</dbReference>
<dbReference type="NCBIfam" id="TIGR01498">
    <property type="entry name" value="folK"/>
    <property type="match status" value="1"/>
</dbReference>
<dbReference type="InterPro" id="IPR035907">
    <property type="entry name" value="Hppk_sf"/>
</dbReference>
<keyword evidence="10" id="KW-0067">ATP-binding</keyword>
<dbReference type="InterPro" id="IPR006157">
    <property type="entry name" value="FolB_dom"/>
</dbReference>
<dbReference type="PANTHER" id="PTHR43071">
    <property type="entry name" value="2-AMINO-4-HYDROXY-6-HYDROXYMETHYLDIHYDROPTERIDINE PYROPHOSPHOKINASE"/>
    <property type="match status" value="1"/>
</dbReference>
<evidence type="ECO:0000256" key="3">
    <source>
        <dbReference type="ARBA" id="ARBA00005013"/>
    </source>
</evidence>
<name>A0A2N7S0P3_9MICC</name>
<proteinExistence type="inferred from homology"/>
<sequence>MRPPQRLPRWAPVTRSGQCACTMWWAAVTPLKSCRLMDRISVCGISATGYHGVFDHEKRDGQKFIIDVVLHVDISRAAASDNVLDTVHYGEVSELVVQQIQAGPWDLIEKLGSEIAEAILAAYPSVYTIDVVVHKPQAPIPVPFTDVTISLTRHQKQHTAIIALGANLGDPQATLAAAVQELGAEVELLKVSPLAITKPVGGPPEQPDYTNQVVQVRTGLSPHELLDLCQSIEAKHHRTREVRWEARTLDLDLIAYDHLRMDDERLTLPHPRAAIRGFVLAPWSWMDPDAVIDGQLVSRLAAEAADTKDIIRL</sequence>
<keyword evidence="12 13" id="KW-0456">Lyase</keyword>
<evidence type="ECO:0000256" key="12">
    <source>
        <dbReference type="ARBA" id="ARBA00023239"/>
    </source>
</evidence>
<gene>
    <name evidence="15" type="ORF">CIK84_13760</name>
</gene>
<evidence type="ECO:0000256" key="2">
    <source>
        <dbReference type="ARBA" id="ARBA00001353"/>
    </source>
</evidence>
<dbReference type="Pfam" id="PF01288">
    <property type="entry name" value="HPPK"/>
    <property type="match status" value="1"/>
</dbReference>
<dbReference type="GO" id="GO:0004150">
    <property type="term" value="F:dihydroneopterin aldolase activity"/>
    <property type="evidence" value="ECO:0007669"/>
    <property type="project" value="UniProtKB-UniRule"/>
</dbReference>
<dbReference type="NCBIfam" id="TIGR00525">
    <property type="entry name" value="folB"/>
    <property type="match status" value="1"/>
</dbReference>
<dbReference type="GO" id="GO:0046656">
    <property type="term" value="P:folic acid biosynthetic process"/>
    <property type="evidence" value="ECO:0007669"/>
    <property type="project" value="UniProtKB-UniRule"/>
</dbReference>
<comment type="pathway">
    <text evidence="4">Cofactor biosynthesis; tetrahydrofolate biosynthesis; 2-amino-4-hydroxy-6-hydroxymethyl-7,8-dihydropteridine diphosphate from 7,8-dihydroneopterin triphosphate: step 4/4.</text>
</comment>
<dbReference type="SUPFAM" id="SSF55620">
    <property type="entry name" value="Tetrahydrobiopterin biosynthesis enzymes-like"/>
    <property type="match status" value="1"/>
</dbReference>
<dbReference type="NCBIfam" id="TIGR00526">
    <property type="entry name" value="folB_dom"/>
    <property type="match status" value="1"/>
</dbReference>
<dbReference type="EC" id="4.1.2.25" evidence="13"/>
<dbReference type="GO" id="GO:0046654">
    <property type="term" value="P:tetrahydrofolate biosynthetic process"/>
    <property type="evidence" value="ECO:0007669"/>
    <property type="project" value="UniProtKB-UniRule"/>
</dbReference>
<comment type="caution">
    <text evidence="15">The sequence shown here is derived from an EMBL/GenBank/DDBJ whole genome shotgun (WGS) entry which is preliminary data.</text>
</comment>
<evidence type="ECO:0000256" key="11">
    <source>
        <dbReference type="ARBA" id="ARBA00022909"/>
    </source>
</evidence>
<dbReference type="Proteomes" id="UP000235739">
    <property type="component" value="Unassembled WGS sequence"/>
</dbReference>
<keyword evidence="9 15" id="KW-0418">Kinase</keyword>
<evidence type="ECO:0000256" key="1">
    <source>
        <dbReference type="ARBA" id="ARBA00000198"/>
    </source>
</evidence>
<dbReference type="InterPro" id="IPR043133">
    <property type="entry name" value="GTP-CH-I_C/QueF"/>
</dbReference>
<dbReference type="Gene3D" id="3.30.1130.10">
    <property type="match status" value="1"/>
</dbReference>
<evidence type="ECO:0000256" key="13">
    <source>
        <dbReference type="RuleBase" id="RU362079"/>
    </source>
</evidence>
<dbReference type="CDD" id="cd00534">
    <property type="entry name" value="DHNA_DHNTPE"/>
    <property type="match status" value="1"/>
</dbReference>
<evidence type="ECO:0000256" key="6">
    <source>
        <dbReference type="ARBA" id="ARBA00009640"/>
    </source>
</evidence>
<comment type="catalytic activity">
    <reaction evidence="2 13">
        <text>7,8-dihydroneopterin = 6-hydroxymethyl-7,8-dihydropterin + glycolaldehyde</text>
        <dbReference type="Rhea" id="RHEA:10540"/>
        <dbReference type="ChEBI" id="CHEBI:17001"/>
        <dbReference type="ChEBI" id="CHEBI:17071"/>
        <dbReference type="ChEBI" id="CHEBI:44841"/>
        <dbReference type="EC" id="4.1.2.25"/>
    </reaction>
</comment>
<dbReference type="InterPro" id="IPR006156">
    <property type="entry name" value="Dihydroneopterin_aldolase"/>
</dbReference>
<dbReference type="PANTHER" id="PTHR43071:SF1">
    <property type="entry name" value="2-AMINO-4-HYDROXY-6-HYDROXYMETHYLDIHYDROPTERIDINE PYROPHOSPHOKINASE"/>
    <property type="match status" value="1"/>
</dbReference>
<evidence type="ECO:0000313" key="15">
    <source>
        <dbReference type="EMBL" id="PMQ19706.1"/>
    </source>
</evidence>
<comment type="pathway">
    <text evidence="3 13">Cofactor biosynthesis; tetrahydrofolate biosynthesis; 2-amino-4-hydroxy-6-hydroxymethyl-7,8-dihydropteridine diphosphate from 7,8-dihydroneopterin triphosphate: step 3/4.</text>
</comment>
<protein>
    <recommendedName>
        <fullName evidence="13">Bifunctional folate synthesis protein</fullName>
    </recommendedName>
    <domain>
        <recommendedName>
            <fullName evidence="13">Dihydroneopterin aldolase</fullName>
            <shortName evidence="13">DHNA</shortName>
            <ecNumber evidence="13">4.1.2.25</ecNumber>
        </recommendedName>
        <alternativeName>
            <fullName evidence="13">7,8-dihydroneopterin aldolase</fullName>
        </alternativeName>
    </domain>
    <domain>
        <recommendedName>
            <fullName evidence="13">2-amino-4-hydroxy-6-hydroxymethyldihydropteridine pyrophosphokinase</fullName>
            <ecNumber evidence="13">2.7.6.3</ecNumber>
        </recommendedName>
        <alternativeName>
            <fullName evidence="13">6-hydroxymethyl-7,8-dihydropterin pyrophosphokinase</fullName>
            <shortName evidence="13">PPPK</shortName>
        </alternativeName>
        <alternativeName>
            <fullName evidence="13">7,8-dihydro-6-hydroxymethylpterin pyrophosphokinase</fullName>
            <shortName evidence="13">HPPK</shortName>
        </alternativeName>
    </domain>
</protein>
<dbReference type="InterPro" id="IPR000550">
    <property type="entry name" value="Hppk"/>
</dbReference>
<comment type="catalytic activity">
    <reaction evidence="1">
        <text>6-hydroxymethyl-7,8-dihydropterin + ATP = (7,8-dihydropterin-6-yl)methyl diphosphate + AMP + H(+)</text>
        <dbReference type="Rhea" id="RHEA:11412"/>
        <dbReference type="ChEBI" id="CHEBI:15378"/>
        <dbReference type="ChEBI" id="CHEBI:30616"/>
        <dbReference type="ChEBI" id="CHEBI:44841"/>
        <dbReference type="ChEBI" id="CHEBI:72950"/>
        <dbReference type="ChEBI" id="CHEBI:456215"/>
        <dbReference type="EC" id="2.7.6.3"/>
    </reaction>
</comment>
<evidence type="ECO:0000256" key="9">
    <source>
        <dbReference type="ARBA" id="ARBA00022777"/>
    </source>
</evidence>
<evidence type="ECO:0000256" key="10">
    <source>
        <dbReference type="ARBA" id="ARBA00022840"/>
    </source>
</evidence>
<evidence type="ECO:0000256" key="4">
    <source>
        <dbReference type="ARBA" id="ARBA00005051"/>
    </source>
</evidence>
<evidence type="ECO:0000256" key="8">
    <source>
        <dbReference type="ARBA" id="ARBA00022741"/>
    </source>
</evidence>
<dbReference type="SUPFAM" id="SSF55083">
    <property type="entry name" value="6-hydroxymethyl-7,8-dihydropterin pyrophosphokinase, HPPK"/>
    <property type="match status" value="1"/>
</dbReference>
<feature type="domain" description="Dihydroneopterin aldolase/epimerase" evidence="14">
    <location>
        <begin position="40"/>
        <end position="153"/>
    </location>
</feature>
<evidence type="ECO:0000313" key="16">
    <source>
        <dbReference type="Proteomes" id="UP000235739"/>
    </source>
</evidence>
<evidence type="ECO:0000256" key="7">
    <source>
        <dbReference type="ARBA" id="ARBA00022679"/>
    </source>
</evidence>
<keyword evidence="7" id="KW-0808">Transferase</keyword>
<dbReference type="Gene3D" id="3.30.70.560">
    <property type="entry name" value="7,8-Dihydro-6-hydroxymethylpterin-pyrophosphokinase HPPK"/>
    <property type="match status" value="1"/>
</dbReference>
<dbReference type="AlphaFoldDB" id="A0A2N7S0P3"/>
<evidence type="ECO:0000256" key="5">
    <source>
        <dbReference type="ARBA" id="ARBA00005708"/>
    </source>
</evidence>
<dbReference type="CDD" id="cd00483">
    <property type="entry name" value="HPPK"/>
    <property type="match status" value="1"/>
</dbReference>
<reference evidence="15 16" key="1">
    <citation type="journal article" date="2017" name="Elife">
        <title>Extensive horizontal gene transfer in cheese-associated bacteria.</title>
        <authorList>
            <person name="Bonham K.S."/>
            <person name="Wolfe B.E."/>
            <person name="Dutton R.J."/>
        </authorList>
    </citation>
    <scope>NUCLEOTIDE SEQUENCE [LARGE SCALE GENOMIC DNA]</scope>
    <source>
        <strain evidence="15 16">JB182</strain>
    </source>
</reference>
<dbReference type="FunFam" id="3.30.1130.10:FF:000003">
    <property type="entry name" value="7,8-dihydroneopterin aldolase"/>
    <property type="match status" value="1"/>
</dbReference>
<comment type="similarity">
    <text evidence="5 13">Belongs to the DHNA family.</text>
</comment>
<dbReference type="GO" id="GO:0016301">
    <property type="term" value="F:kinase activity"/>
    <property type="evidence" value="ECO:0007669"/>
    <property type="project" value="UniProtKB-KW"/>
</dbReference>
<organism evidence="15 16">
    <name type="scientific">Glutamicibacter arilaitensis</name>
    <dbReference type="NCBI Taxonomy" id="256701"/>
    <lineage>
        <taxon>Bacteria</taxon>
        <taxon>Bacillati</taxon>
        <taxon>Actinomycetota</taxon>
        <taxon>Actinomycetes</taxon>
        <taxon>Micrococcales</taxon>
        <taxon>Micrococcaceae</taxon>
        <taxon>Glutamicibacter</taxon>
    </lineage>
</organism>
<comment type="similarity">
    <text evidence="6">In the N-terminal section; belongs to the DHNA family.</text>
</comment>
<dbReference type="EC" id="2.7.6.3" evidence="13"/>
<dbReference type="Pfam" id="PF02152">
    <property type="entry name" value="FolB"/>
    <property type="match status" value="1"/>
</dbReference>